<dbReference type="InParanoid" id="F2LVG4"/>
<feature type="binding site" evidence="12">
    <location>
        <position position="208"/>
    </location>
    <ligand>
        <name>[4Fe-4S] cluster</name>
        <dbReference type="ChEBI" id="CHEBI:49883"/>
    </ligand>
</feature>
<keyword evidence="6 12" id="KW-0408">Iron</keyword>
<dbReference type="HAMAP" id="MF_00942">
    <property type="entry name" value="Nth"/>
    <property type="match status" value="1"/>
</dbReference>
<dbReference type="PANTHER" id="PTHR43286:SF1">
    <property type="entry name" value="ENDONUCLEASE III-LIKE PROTEIN 1"/>
    <property type="match status" value="1"/>
</dbReference>
<dbReference type="Gene3D" id="1.10.1670.10">
    <property type="entry name" value="Helix-hairpin-Helix base-excision DNA repair enzymes (C-terminal)"/>
    <property type="match status" value="1"/>
</dbReference>
<dbReference type="GO" id="GO:0140078">
    <property type="term" value="F:class I DNA-(apurinic or apyrimidinic site) endonuclease activity"/>
    <property type="evidence" value="ECO:0007669"/>
    <property type="project" value="UniProtKB-EC"/>
</dbReference>
<dbReference type="STRING" id="760142.Hipma_0778"/>
<evidence type="ECO:0000256" key="12">
    <source>
        <dbReference type="HAMAP-Rule" id="MF_00942"/>
    </source>
</evidence>
<evidence type="ECO:0000313" key="15">
    <source>
        <dbReference type="Proteomes" id="UP000008139"/>
    </source>
</evidence>
<evidence type="ECO:0000256" key="6">
    <source>
        <dbReference type="ARBA" id="ARBA00023004"/>
    </source>
</evidence>
<gene>
    <name evidence="12" type="primary">nth</name>
    <name evidence="14" type="ordered locus">Hipma_0778</name>
</gene>
<name>F2LVG4_HIPMA</name>
<evidence type="ECO:0000256" key="3">
    <source>
        <dbReference type="ARBA" id="ARBA00022723"/>
    </source>
</evidence>
<keyword evidence="15" id="KW-1185">Reference proteome</keyword>
<evidence type="ECO:0000259" key="13">
    <source>
        <dbReference type="SMART" id="SM00478"/>
    </source>
</evidence>
<evidence type="ECO:0000313" key="14">
    <source>
        <dbReference type="EMBL" id="AEA33748.1"/>
    </source>
</evidence>
<dbReference type="eggNOG" id="COG0177">
    <property type="taxonomic scope" value="Bacteria"/>
</dbReference>
<dbReference type="InterPro" id="IPR011257">
    <property type="entry name" value="DNA_glycosylase"/>
</dbReference>
<dbReference type="Gene3D" id="1.10.340.30">
    <property type="entry name" value="Hypothetical protein, domain 2"/>
    <property type="match status" value="1"/>
</dbReference>
<dbReference type="PIRSF" id="PIRSF001435">
    <property type="entry name" value="Nth"/>
    <property type="match status" value="1"/>
</dbReference>
<dbReference type="InterPro" id="IPR005759">
    <property type="entry name" value="Nth"/>
</dbReference>
<evidence type="ECO:0000256" key="11">
    <source>
        <dbReference type="ARBA" id="ARBA00023295"/>
    </source>
</evidence>
<dbReference type="EC" id="4.2.99.18" evidence="12"/>
<accession>F2LVG4</accession>
<evidence type="ECO:0000256" key="2">
    <source>
        <dbReference type="ARBA" id="ARBA00022485"/>
    </source>
</evidence>
<keyword evidence="2 12" id="KW-0004">4Fe-4S</keyword>
<protein>
    <recommendedName>
        <fullName evidence="12">Endonuclease III</fullName>
        <ecNumber evidence="12">4.2.99.18</ecNumber>
    </recommendedName>
    <alternativeName>
        <fullName evidence="12">DNA-(apurinic or apyrimidinic site) lyase</fullName>
    </alternativeName>
</protein>
<comment type="similarity">
    <text evidence="1 12">Belongs to the Nth/MutY family.</text>
</comment>
<keyword evidence="9 12" id="KW-0234">DNA repair</keyword>
<dbReference type="InterPro" id="IPR000445">
    <property type="entry name" value="HhH_motif"/>
</dbReference>
<organism evidence="14 15">
    <name type="scientific">Hippea maritima (strain ATCC 700847 / DSM 10411 / MH2)</name>
    <dbReference type="NCBI Taxonomy" id="760142"/>
    <lineage>
        <taxon>Bacteria</taxon>
        <taxon>Pseudomonadati</taxon>
        <taxon>Campylobacterota</taxon>
        <taxon>Desulfurellia</taxon>
        <taxon>Desulfurellales</taxon>
        <taxon>Hippeaceae</taxon>
        <taxon>Hippea</taxon>
    </lineage>
</organism>
<dbReference type="Pfam" id="PF00633">
    <property type="entry name" value="HHH"/>
    <property type="match status" value="1"/>
</dbReference>
<feature type="binding site" evidence="12">
    <location>
        <position position="199"/>
    </location>
    <ligand>
        <name>[4Fe-4S] cluster</name>
        <dbReference type="ChEBI" id="CHEBI:49883"/>
    </ligand>
</feature>
<dbReference type="GO" id="GO:0051539">
    <property type="term" value="F:4 iron, 4 sulfur cluster binding"/>
    <property type="evidence" value="ECO:0007669"/>
    <property type="project" value="UniProtKB-UniRule"/>
</dbReference>
<dbReference type="AlphaFoldDB" id="F2LVG4"/>
<keyword evidence="4 12" id="KW-0227">DNA damage</keyword>
<reference evidence="14 15" key="1">
    <citation type="journal article" date="2011" name="Stand. Genomic Sci.">
        <title>Complete genome sequence of the thermophilic sulfur-reducer Hippea maritima type strain (MH(2)).</title>
        <authorList>
            <person name="Huntemann M."/>
            <person name="Lu M."/>
            <person name="Nolan M."/>
            <person name="Lapidus A."/>
            <person name="Lucas S."/>
            <person name="Hammon N."/>
            <person name="Deshpande S."/>
            <person name="Cheng J.F."/>
            <person name="Tapia R."/>
            <person name="Han C."/>
            <person name="Goodwin L."/>
            <person name="Pitluck S."/>
            <person name="Liolios K."/>
            <person name="Pagani I."/>
            <person name="Ivanova N."/>
            <person name="Ovchinikova G."/>
            <person name="Pati A."/>
            <person name="Chen A."/>
            <person name="Palaniappan K."/>
            <person name="Land M."/>
            <person name="Hauser L."/>
            <person name="Jeffries C.D."/>
            <person name="Detter J.C."/>
            <person name="Brambilla E.M."/>
            <person name="Rohde M."/>
            <person name="Spring S."/>
            <person name="Goker M."/>
            <person name="Woyke T."/>
            <person name="Bristow J."/>
            <person name="Eisen J.A."/>
            <person name="Markowitz V."/>
            <person name="Hugenholtz P."/>
            <person name="Kyrpides N.C."/>
            <person name="Klenk H.P."/>
            <person name="Mavromatis K."/>
        </authorList>
    </citation>
    <scope>NUCLEOTIDE SEQUENCE [LARGE SCALE GENOMIC DNA]</scope>
    <source>
        <strain evidence="15">ATCC 700847 / DSM 10411 / MH2</strain>
    </source>
</reference>
<dbReference type="GO" id="GO:0006289">
    <property type="term" value="P:nucleotide-excision repair"/>
    <property type="evidence" value="ECO:0007669"/>
    <property type="project" value="TreeGrafter"/>
</dbReference>
<dbReference type="SMART" id="SM00478">
    <property type="entry name" value="ENDO3c"/>
    <property type="match status" value="1"/>
</dbReference>
<sequence length="217" mass="24810">MKADQIDDVVKLLREAYRGFVEPVVTQVAKDKDPYKVLISTILSLRTKDETTLRASIRLFDIADNIYKLNELNEDEIERLIYPVGFYKTKAKNLKKIARIIIENYGGKIPDDLDELLKLPNVGRKTANLVLAKGFGKPAICVDIHVHRISNRLGLVDTKTPEETEFALSKILPKKYWIEFNDLLVPFGQNICRPISPFCSKCIISKYCKRKGVNKSR</sequence>
<dbReference type="SUPFAM" id="SSF48150">
    <property type="entry name" value="DNA-glycosylase"/>
    <property type="match status" value="1"/>
</dbReference>
<dbReference type="OrthoDB" id="9800977at2"/>
<dbReference type="RefSeq" id="WP_013681789.1">
    <property type="nucleotide sequence ID" value="NC_015318.1"/>
</dbReference>
<dbReference type="GO" id="GO:0006285">
    <property type="term" value="P:base-excision repair, AP site formation"/>
    <property type="evidence" value="ECO:0007669"/>
    <property type="project" value="TreeGrafter"/>
</dbReference>
<dbReference type="Proteomes" id="UP000008139">
    <property type="component" value="Chromosome"/>
</dbReference>
<comment type="function">
    <text evidence="12">DNA repair enzyme that has both DNA N-glycosylase activity and AP-lyase activity. The DNA N-glycosylase activity releases various damaged pyrimidines from DNA by cleaving the N-glycosidic bond, leaving an AP (apurinic/apyrimidinic) site. The AP-lyase activity cleaves the phosphodiester bond 3' to the AP site by a beta-elimination, leaving a 3'-terminal unsaturated sugar and a product with a terminal 5'-phosphate.</text>
</comment>
<proteinExistence type="inferred from homology"/>
<dbReference type="GO" id="GO:0046872">
    <property type="term" value="F:metal ion binding"/>
    <property type="evidence" value="ECO:0007669"/>
    <property type="project" value="UniProtKB-KW"/>
</dbReference>
<feature type="domain" description="HhH-GPD" evidence="13">
    <location>
        <begin position="43"/>
        <end position="190"/>
    </location>
</feature>
<keyword evidence="11 12" id="KW-0326">Glycosidase</keyword>
<keyword evidence="7 12" id="KW-0411">Iron-sulfur</keyword>
<keyword evidence="8 12" id="KW-0238">DNA-binding</keyword>
<keyword evidence="5 12" id="KW-0378">Hydrolase</keyword>
<dbReference type="EMBL" id="CP002606">
    <property type="protein sequence ID" value="AEA33748.1"/>
    <property type="molecule type" value="Genomic_DNA"/>
</dbReference>
<dbReference type="InterPro" id="IPR003265">
    <property type="entry name" value="HhH-GPD_domain"/>
</dbReference>
<comment type="cofactor">
    <cofactor evidence="12">
        <name>[4Fe-4S] cluster</name>
        <dbReference type="ChEBI" id="CHEBI:49883"/>
    </cofactor>
    <text evidence="12">Binds 1 [4Fe-4S] cluster.</text>
</comment>
<evidence type="ECO:0000256" key="9">
    <source>
        <dbReference type="ARBA" id="ARBA00023204"/>
    </source>
</evidence>
<dbReference type="CDD" id="cd00056">
    <property type="entry name" value="ENDO3c"/>
    <property type="match status" value="1"/>
</dbReference>
<keyword evidence="10 12" id="KW-0456">Lyase</keyword>
<evidence type="ECO:0000256" key="4">
    <source>
        <dbReference type="ARBA" id="ARBA00022763"/>
    </source>
</evidence>
<dbReference type="InterPro" id="IPR023170">
    <property type="entry name" value="HhH_base_excis_C"/>
</dbReference>
<evidence type="ECO:0000256" key="1">
    <source>
        <dbReference type="ARBA" id="ARBA00008343"/>
    </source>
</evidence>
<comment type="catalytic activity">
    <reaction evidence="12">
        <text>2'-deoxyribonucleotide-(2'-deoxyribose 5'-phosphate)-2'-deoxyribonucleotide-DNA = a 3'-end 2'-deoxyribonucleotide-(2,3-dehydro-2,3-deoxyribose 5'-phosphate)-DNA + a 5'-end 5'-phospho-2'-deoxyribonucleoside-DNA + H(+)</text>
        <dbReference type="Rhea" id="RHEA:66592"/>
        <dbReference type="Rhea" id="RHEA-COMP:13180"/>
        <dbReference type="Rhea" id="RHEA-COMP:16897"/>
        <dbReference type="Rhea" id="RHEA-COMP:17067"/>
        <dbReference type="ChEBI" id="CHEBI:15378"/>
        <dbReference type="ChEBI" id="CHEBI:136412"/>
        <dbReference type="ChEBI" id="CHEBI:157695"/>
        <dbReference type="ChEBI" id="CHEBI:167181"/>
        <dbReference type="EC" id="4.2.99.18"/>
    </reaction>
</comment>
<dbReference type="GO" id="GO:0000703">
    <property type="term" value="F:oxidized pyrimidine nucleobase lesion DNA N-glycosylase activity"/>
    <property type="evidence" value="ECO:0007669"/>
    <property type="project" value="TreeGrafter"/>
</dbReference>
<evidence type="ECO:0000256" key="10">
    <source>
        <dbReference type="ARBA" id="ARBA00023239"/>
    </source>
</evidence>
<evidence type="ECO:0000256" key="5">
    <source>
        <dbReference type="ARBA" id="ARBA00022801"/>
    </source>
</evidence>
<dbReference type="FunFam" id="1.10.1670.10:FF:000001">
    <property type="entry name" value="Endonuclease III"/>
    <property type="match status" value="1"/>
</dbReference>
<dbReference type="KEGG" id="hmr:Hipma_0778"/>
<feature type="binding site" evidence="12">
    <location>
        <position position="202"/>
    </location>
    <ligand>
        <name>[4Fe-4S] cluster</name>
        <dbReference type="ChEBI" id="CHEBI:49883"/>
    </ligand>
</feature>
<evidence type="ECO:0000256" key="7">
    <source>
        <dbReference type="ARBA" id="ARBA00023014"/>
    </source>
</evidence>
<dbReference type="PANTHER" id="PTHR43286">
    <property type="entry name" value="ENDONUCLEASE III-LIKE PROTEIN 1"/>
    <property type="match status" value="1"/>
</dbReference>
<dbReference type="HOGENOM" id="CLU_012862_3_4_7"/>
<keyword evidence="3 12" id="KW-0479">Metal-binding</keyword>
<reference evidence="15" key="2">
    <citation type="submission" date="2011-03" db="EMBL/GenBank/DDBJ databases">
        <title>The complete genome of Hippea maritima DSM 10411.</title>
        <authorList>
            <consortium name="US DOE Joint Genome Institute (JGI-PGF)"/>
            <person name="Lucas S."/>
            <person name="Copeland A."/>
            <person name="Lapidus A."/>
            <person name="Bruce D."/>
            <person name="Goodwin L."/>
            <person name="Pitluck S."/>
            <person name="Peters L."/>
            <person name="Kyrpides N."/>
            <person name="Mavromatis K."/>
            <person name="Pagani I."/>
            <person name="Ivanova N."/>
            <person name="Mikhailova N."/>
            <person name="Lu M."/>
            <person name="Detter J.C."/>
            <person name="Tapia R."/>
            <person name="Han C."/>
            <person name="Land M."/>
            <person name="Hauser L."/>
            <person name="Markowitz V."/>
            <person name="Cheng J.-F."/>
            <person name="Hugenholtz P."/>
            <person name="Woyke T."/>
            <person name="Wu D."/>
            <person name="Spring S."/>
            <person name="Schroeder M."/>
            <person name="Brambilla E."/>
            <person name="Klenk H.-P."/>
            <person name="Eisen J.A."/>
        </authorList>
    </citation>
    <scope>NUCLEOTIDE SEQUENCE [LARGE SCALE GENOMIC DNA]</scope>
    <source>
        <strain evidence="15">ATCC 700847 / DSM 10411 / MH2</strain>
    </source>
</reference>
<dbReference type="GO" id="GO:0003677">
    <property type="term" value="F:DNA binding"/>
    <property type="evidence" value="ECO:0007669"/>
    <property type="project" value="UniProtKB-UniRule"/>
</dbReference>
<feature type="binding site" evidence="12">
    <location>
        <position position="192"/>
    </location>
    <ligand>
        <name>[4Fe-4S] cluster</name>
        <dbReference type="ChEBI" id="CHEBI:49883"/>
    </ligand>
</feature>
<evidence type="ECO:0000256" key="8">
    <source>
        <dbReference type="ARBA" id="ARBA00023125"/>
    </source>
</evidence>
<dbReference type="FunFam" id="1.10.340.30:FF:000001">
    <property type="entry name" value="Endonuclease III"/>
    <property type="match status" value="1"/>
</dbReference>
<dbReference type="Pfam" id="PF00730">
    <property type="entry name" value="HhH-GPD"/>
    <property type="match status" value="1"/>
</dbReference>